<dbReference type="FunFam" id="1.25.40.420:FF:000001">
    <property type="entry name" value="Kelch-like family member 12"/>
    <property type="match status" value="1"/>
</dbReference>
<evidence type="ECO:0000256" key="16">
    <source>
        <dbReference type="ARBA" id="ARBA00054242"/>
    </source>
</evidence>
<evidence type="ECO:0000256" key="19">
    <source>
        <dbReference type="ARBA" id="ARBA00076804"/>
    </source>
</evidence>
<evidence type="ECO:0000256" key="4">
    <source>
        <dbReference type="ARBA" id="ARBA00005822"/>
    </source>
</evidence>
<evidence type="ECO:0000256" key="12">
    <source>
        <dbReference type="ARBA" id="ARBA00023273"/>
    </source>
</evidence>
<keyword evidence="10" id="KW-0472">Membrane</keyword>
<dbReference type="Pfam" id="PF24681">
    <property type="entry name" value="Kelch_KLHDC2_KLHL20_DRC7"/>
    <property type="match status" value="1"/>
</dbReference>
<evidence type="ECO:0000256" key="6">
    <source>
        <dbReference type="ARBA" id="ARBA00022475"/>
    </source>
</evidence>
<feature type="domain" description="BTB" evidence="21">
    <location>
        <begin position="506"/>
        <end position="573"/>
    </location>
</feature>
<dbReference type="InterPro" id="IPR011705">
    <property type="entry name" value="BACK"/>
</dbReference>
<dbReference type="FunFam" id="2.30.29.30:FF:000232">
    <property type="entry name" value="Bardet-Biedl syndrome 5 isoform 1"/>
    <property type="match status" value="1"/>
</dbReference>
<dbReference type="Pfam" id="PF00651">
    <property type="entry name" value="BTB"/>
    <property type="match status" value="1"/>
</dbReference>
<dbReference type="InterPro" id="IPR030571">
    <property type="entry name" value="KLHL41_KL41B_BTB_POZ_dom"/>
</dbReference>
<proteinExistence type="inferred from homology"/>
<dbReference type="Ensembl" id="ENSPANT00000066026.1">
    <property type="protein sequence ID" value="ENSPANP00000054099.1"/>
    <property type="gene ID" value="ENSPANG00000014471.3"/>
</dbReference>
<comment type="function">
    <text evidence="15">Involved in skeletal muscle development and differentiation. Regulates proliferation and differentiation of myoblasts and plays a role in myofibril assembly by promoting lateral fusion of adjacent thin fibrils into mature, wide myofibrils. Required for pseudopod elongation in transformed cells.</text>
</comment>
<dbReference type="SMART" id="SM00683">
    <property type="entry name" value="DM16"/>
    <property type="match status" value="2"/>
</dbReference>
<dbReference type="InterPro" id="IPR000210">
    <property type="entry name" value="BTB/POZ_dom"/>
</dbReference>
<evidence type="ECO:0000313" key="22">
    <source>
        <dbReference type="Ensembl" id="ENSPANP00000054099.1"/>
    </source>
</evidence>
<evidence type="ECO:0000256" key="2">
    <source>
        <dbReference type="ARBA" id="ARBA00004449"/>
    </source>
</evidence>
<keyword evidence="11" id="KW-0206">Cytoskeleton</keyword>
<keyword evidence="7" id="KW-0963">Cytoplasm</keyword>
<dbReference type="CDD" id="cd18517">
    <property type="entry name" value="BACK_KLHL41_KBTBD10"/>
    <property type="match status" value="1"/>
</dbReference>
<reference evidence="22 23" key="1">
    <citation type="submission" date="2012-03" db="EMBL/GenBank/DDBJ databases">
        <title>Whole Genome Assembly of Papio anubis.</title>
        <authorList>
            <person name="Liu Y.L."/>
            <person name="Abraham K.A."/>
            <person name="Akbar H.A."/>
            <person name="Ali S.A."/>
            <person name="Anosike U.A."/>
            <person name="Aqrawi P.A."/>
            <person name="Arias F.A."/>
            <person name="Attaway T.A."/>
            <person name="Awwad R.A."/>
            <person name="Babu C.B."/>
            <person name="Bandaranaike D.B."/>
            <person name="Battles P.B."/>
            <person name="Bell A.B."/>
            <person name="Beltran B.B."/>
            <person name="Berhane-Mersha D.B."/>
            <person name="Bess C.B."/>
            <person name="Bickham C.B."/>
            <person name="Bolden T.B."/>
            <person name="Carter K.C."/>
            <person name="Chau D.C."/>
            <person name="Chavez A.C."/>
            <person name="Clerc-Blankenburg K.C."/>
            <person name="Coyle M.C."/>
            <person name="Dao M.D."/>
            <person name="Davila M.L.D."/>
            <person name="Davy-Carroll L.D."/>
            <person name="Denson S.D."/>
            <person name="Dinh H.D."/>
            <person name="Fernandez S.F."/>
            <person name="Fernando P.F."/>
            <person name="Forbes L.F."/>
            <person name="Francis C.F."/>
            <person name="Francisco L.F."/>
            <person name="Fu Q.F."/>
            <person name="Garcia-Iii R.G."/>
            <person name="Garrett T.G."/>
            <person name="Gross S.G."/>
            <person name="Gubbala S.G."/>
            <person name="Hirani K.H."/>
            <person name="Hogues M.H."/>
            <person name="Hollins B.H."/>
            <person name="Jackson L.J."/>
            <person name="Javaid M.J."/>
            <person name="Jhangiani S.J."/>
            <person name="Johnson A.J."/>
            <person name="Johnson B.J."/>
            <person name="Jones J.J."/>
            <person name="Joshi V.J."/>
            <person name="Kalu J.K."/>
            <person name="Khan N.K."/>
            <person name="Korchina V.K."/>
            <person name="Kovar C.K."/>
            <person name="Lago L.L."/>
            <person name="Lara F.L."/>
            <person name="Le T.-K.L."/>
            <person name="Lee S.L."/>
            <person name="Legall-Iii F.L."/>
            <person name="Lemon S.L."/>
            <person name="Liu J.L."/>
            <person name="Liu Y.-S.L."/>
            <person name="Liyanage D.L."/>
            <person name="Lopez J.L."/>
            <person name="Lorensuhewa L.L."/>
            <person name="Mata R.M."/>
            <person name="Mathew T.M."/>
            <person name="Mercado C.M."/>
            <person name="Mercado I.M."/>
            <person name="Morales K.M."/>
            <person name="Morgan M.M."/>
            <person name="Munidasa M.M."/>
            <person name="Ngo D.N."/>
            <person name="Nguyen L.N."/>
            <person name="Nguyen T.N."/>
            <person name="Nguyen N.N."/>
            <person name="Obregon M.O."/>
            <person name="Okwuonu G.O."/>
            <person name="Ongeri F.O."/>
            <person name="Onwere C.O."/>
            <person name="Osifeso I.O."/>
            <person name="Parra A.P."/>
            <person name="Patil S.P."/>
            <person name="Perez A.P."/>
            <person name="Perez Y.P."/>
            <person name="Pham C.P."/>
            <person name="Pu L.-L.P."/>
            <person name="Puazo M.P."/>
            <person name="Quiroz J.Q."/>
            <person name="Rouhana J.R."/>
            <person name="Ruiz M.R."/>
            <person name="Ruiz S.-J.R."/>
            <person name="Saada N.S."/>
            <person name="Santibanez J.S."/>
            <person name="Scheel M.S."/>
            <person name="Schneider B.S."/>
            <person name="Simmons D.S."/>
            <person name="Sisson I.S."/>
            <person name="Tang L.-Y.T."/>
            <person name="Thornton R.T."/>
            <person name="Tisius J.T."/>
            <person name="Toledanes G.T."/>
            <person name="Trejos Z.T."/>
            <person name="Usmani K.U."/>
            <person name="Varghese R.V."/>
            <person name="Vattathil S.V."/>
            <person name="Vee V.V."/>
            <person name="Walker D.W."/>
            <person name="Weissenberger G.W."/>
            <person name="White C.W."/>
            <person name="Williams A.W."/>
            <person name="Woodworth J.W."/>
            <person name="Wright R.W."/>
            <person name="Zhu Y.Z."/>
            <person name="Han Y.H."/>
            <person name="Newsham I.N."/>
            <person name="Nazareth L.N."/>
            <person name="Worley K.W."/>
            <person name="Muzny D.M."/>
            <person name="Rogers J.R."/>
            <person name="Gibbs R.G."/>
        </authorList>
    </citation>
    <scope>NUCLEOTIDE SEQUENCE [LARGE SCALE GENOMIC DNA]</scope>
</reference>
<keyword evidence="23" id="KW-1185">Reference proteome</keyword>
<dbReference type="Pfam" id="PF07289">
    <property type="entry name" value="BBL5"/>
    <property type="match status" value="1"/>
</dbReference>
<dbReference type="GO" id="GO:0033017">
    <property type="term" value="C:sarcoplasmic reticulum membrane"/>
    <property type="evidence" value="ECO:0007669"/>
    <property type="project" value="UniProtKB-SubCell"/>
</dbReference>
<dbReference type="Gene3D" id="2.30.29.30">
    <property type="entry name" value="Pleckstrin-homology domain (PH domain)/Phosphotyrosine-binding domain (PTB)"/>
    <property type="match status" value="1"/>
</dbReference>
<dbReference type="InterPro" id="IPR014003">
    <property type="entry name" value="BBS5_PH"/>
</dbReference>
<dbReference type="GO" id="GO:0031463">
    <property type="term" value="C:Cul3-RING ubiquitin ligase complex"/>
    <property type="evidence" value="ECO:0007669"/>
    <property type="project" value="UniProtKB-ARBA"/>
</dbReference>
<reference evidence="22" key="3">
    <citation type="submission" date="2025-09" db="UniProtKB">
        <authorList>
            <consortium name="Ensembl"/>
        </authorList>
    </citation>
    <scope>IDENTIFICATION</scope>
</reference>
<dbReference type="Gene3D" id="2.120.10.80">
    <property type="entry name" value="Kelch-type beta propeller"/>
    <property type="match status" value="1"/>
</dbReference>
<dbReference type="Gene3D" id="3.30.710.10">
    <property type="entry name" value="Potassium Channel Kv1.1, Chain A"/>
    <property type="match status" value="1"/>
</dbReference>
<dbReference type="Gene3D" id="1.25.40.420">
    <property type="match status" value="1"/>
</dbReference>
<feature type="region of interest" description="Disordered" evidence="20">
    <location>
        <begin position="1"/>
        <end position="26"/>
    </location>
</feature>
<dbReference type="CDD" id="cd00900">
    <property type="entry name" value="PH-like"/>
    <property type="match status" value="1"/>
</dbReference>
<evidence type="ECO:0000256" key="13">
    <source>
        <dbReference type="ARBA" id="ARBA00037818"/>
    </source>
</evidence>
<dbReference type="Pfam" id="PF07707">
    <property type="entry name" value="BACK"/>
    <property type="match status" value="1"/>
</dbReference>
<evidence type="ECO:0000256" key="9">
    <source>
        <dbReference type="ARBA" id="ARBA00023069"/>
    </source>
</evidence>
<dbReference type="SUPFAM" id="SSF54695">
    <property type="entry name" value="POZ domain"/>
    <property type="match status" value="1"/>
</dbReference>
<comment type="subcellular location">
    <subcellularLocation>
        <location evidence="1">Cell projection</location>
        <location evidence="1">Cilium membrane</location>
    </subcellularLocation>
    <subcellularLocation>
        <location evidence="13">Cell projection</location>
        <location evidence="13">Pseudopodium</location>
    </subcellularLocation>
    <subcellularLocation>
        <location evidence="3">Cytoplasm</location>
        <location evidence="3">Cytoskeleton</location>
        <location evidence="3">Microtubule organizing center</location>
        <location evidence="3">Centrosome</location>
        <location evidence="3">Centriolar satellite</location>
    </subcellularLocation>
    <subcellularLocation>
        <location evidence="2">Sarcoplasmic reticulum membrane</location>
    </subcellularLocation>
</comment>
<dbReference type="GO" id="GO:0036064">
    <property type="term" value="C:ciliary basal body"/>
    <property type="evidence" value="ECO:0007669"/>
    <property type="project" value="TreeGrafter"/>
</dbReference>
<keyword evidence="12" id="KW-0966">Cell projection</keyword>
<evidence type="ECO:0000256" key="3">
    <source>
        <dbReference type="ARBA" id="ARBA00004607"/>
    </source>
</evidence>
<dbReference type="InterPro" id="IPR006606">
    <property type="entry name" value="BBL5"/>
</dbReference>
<dbReference type="GO" id="GO:0034464">
    <property type="term" value="C:BBSome"/>
    <property type="evidence" value="ECO:0007669"/>
    <property type="project" value="InterPro"/>
</dbReference>
<evidence type="ECO:0000256" key="5">
    <source>
        <dbReference type="ARBA" id="ARBA00022441"/>
    </source>
</evidence>
<dbReference type="AlphaFoldDB" id="A0A8I5NLI7"/>
<evidence type="ECO:0000256" key="7">
    <source>
        <dbReference type="ARBA" id="ARBA00022490"/>
    </source>
</evidence>
<dbReference type="InterPro" id="IPR011333">
    <property type="entry name" value="SKP1/BTB/POZ_sf"/>
</dbReference>
<dbReference type="FunFam" id="2.120.10.80:FF:000025">
    <property type="entry name" value="Kelch-like family member 41"/>
    <property type="match status" value="1"/>
</dbReference>
<evidence type="ECO:0000256" key="10">
    <source>
        <dbReference type="ARBA" id="ARBA00023136"/>
    </source>
</evidence>
<sequence>MSVWRQGRSPRGQARAPRRTQLGFSETPKPCLVSQIGLSMRKSWATRAHSRGSLSLGARRRRRDRGGPLPWSQRDAAGRPRLWRLPAAGLVHHVGAGCALGGPGCPLRPVLAMALITPGPTDLQVLEVLEDLISKYVNIWHSIIYAVSCFRQMKTRPGEVLIDCLDSIEDTKGNNGDRGRLLVTNLRILWHSLALSRVNVSVGYNCILNITTRTANSKLRGQTEALYILTKCNSTRFEFIFTNLVPGSPRLFTSVMAVHRAYETSKMYRDFKLRSALIQNKQLRLLPQEHVYDKINGVWNLSSDQGNLGTFFITNVRIVWHANMNDSFNVSIPYLQIRSIKIRDSKFGLALVIESSQQSGGYVLGFKIDPVEKLQESVKEINSLHKVYSASPIFGVDYEMEEKPQPLEALTVEQIQDDVEIDSDDHTDAFVAYFADGNKQQDREPVFSEELGLAIEKLKDGFTLQGLWEVTHRMDSQRELAEELRLYQSTLLQDGLKDLLDEKKFIDCTLKAGDKSLPCHRLILSACSPYFREYFLSEIDEAKKKEVVLDNVDPAILDLIIKYLYSASIDLNDGNVQDIFALASRFQIPSVFTVCVSYLQKRLAPGNCLAILRLGLLLDCPRLAISAREFVSDRFVQICKEEDFMQLSPQELISVISNDSLNVEKEEAVFEAVMKWVRTDKENRVKNLSEVFDCIRFRLMTEKYFKDHVEKDDIIKSNPDLQKKIKVLKDAFAGKLPEPSKNVQKTGAGEVNGDVGDEDLLPGYLNDIPRHGMFVKDLILLVNDTAAVAYDPTENECYLTALAEQIPRNHSSIVTQQNQIYVVGGLYVDEENKDQPLQSYFFQLDSIASEWVGLPPLPSARCLFGLGEVDDKIYVVAGKDLQTEASLDSVLCYDPVAAKWNEVKKLPIKVYGHNVISHKGMIYCLGGKTDDKKCTNRVFIFNPKKGDWKDLAPMKTPRSMFGVAVHKGKIVIAGGVTEDGLSASVEAFDLTTNKWDVMTEFPQERSSISLVSLAGSLYAIGGFAMIQLESKEFAPTEVNDIWKYEDDKKEWAGMLKEIRYASGASCLATRLNLFKLSKL</sequence>
<keyword evidence="8" id="KW-0677">Repeat</keyword>
<comment type="similarity">
    <text evidence="4">Belongs to the BBS5 family.</text>
</comment>
<evidence type="ECO:0000256" key="8">
    <source>
        <dbReference type="ARBA" id="ARBA00022737"/>
    </source>
</evidence>
<dbReference type="GeneTree" id="ENSGT00940000158859"/>
<dbReference type="SUPFAM" id="SSF117281">
    <property type="entry name" value="Kelch motif"/>
    <property type="match status" value="1"/>
</dbReference>
<evidence type="ECO:0000256" key="20">
    <source>
        <dbReference type="SAM" id="MobiDB-lite"/>
    </source>
</evidence>
<name>A0A8I5NLI7_PAPAN</name>
<keyword evidence="5" id="KW-0880">Kelch repeat</keyword>
<comment type="function">
    <text evidence="16">The BBSome complex is thought to function as a coat complex required for sorting of specific membrane proteins to the primary cilia. The BBSome complex is required for ciliogenesis but is dispensable for centriolar satellite function. This ciliogenic function is mediated in part by the Rab8 GDP/GTP exchange factor, which localizes to the basal body and contacts the BBSome. Rab8(GTP) enters the primary cilium and promotes extension of the ciliary membrane. Firstly the BBSome associates with the ciliary membrane and binds to RAB3IP/Rabin8, the guanosyl exchange factor (GEF) for Rab8 and then the Rab8-GTP localizes to the cilium and promotes docking and fusion of carrier vesicles to the base of the ciliary membrane. The BBSome complex, together with the LTZL1, controls SMO ciliary trafficking and contributes to the sonic hedgehog (SHH) pathway regulation. Required for BBSome complex ciliary localization but not for the proper complex assembly.</text>
</comment>
<evidence type="ECO:0000256" key="11">
    <source>
        <dbReference type="ARBA" id="ARBA00023212"/>
    </source>
</evidence>
<dbReference type="PANTHER" id="PTHR21351">
    <property type="entry name" value="BARDET-BIEDL SYNDROME PROTEIN 5"/>
    <property type="match status" value="1"/>
</dbReference>
<organism evidence="22 23">
    <name type="scientific">Papio anubis</name>
    <name type="common">Olive baboon</name>
    <dbReference type="NCBI Taxonomy" id="9555"/>
    <lineage>
        <taxon>Eukaryota</taxon>
        <taxon>Metazoa</taxon>
        <taxon>Chordata</taxon>
        <taxon>Craniata</taxon>
        <taxon>Vertebrata</taxon>
        <taxon>Euteleostomi</taxon>
        <taxon>Mammalia</taxon>
        <taxon>Eutheria</taxon>
        <taxon>Euarchontoglires</taxon>
        <taxon>Primates</taxon>
        <taxon>Haplorrhini</taxon>
        <taxon>Catarrhini</taxon>
        <taxon>Cercopithecidae</taxon>
        <taxon>Cercopithecinae</taxon>
        <taxon>Papio</taxon>
    </lineage>
</organism>
<evidence type="ECO:0000259" key="21">
    <source>
        <dbReference type="PROSITE" id="PS50097"/>
    </source>
</evidence>
<dbReference type="PANTHER" id="PTHR21351:SF0">
    <property type="entry name" value="BARDET-BIEDL SYNDROME 5 PROTEIN"/>
    <property type="match status" value="1"/>
</dbReference>
<accession>A0A8I5NLI7</accession>
<dbReference type="PROSITE" id="PS50097">
    <property type="entry name" value="BTB"/>
    <property type="match status" value="1"/>
</dbReference>
<protein>
    <recommendedName>
        <fullName evidence="14">BBSome complex member BBS5</fullName>
    </recommendedName>
    <alternativeName>
        <fullName evidence="19">Kelch repeat and BTB domain-containing protein 10</fullName>
    </alternativeName>
    <alternativeName>
        <fullName evidence="18">Kelch-like protein 41</fullName>
    </alternativeName>
</protein>
<dbReference type="SMART" id="SM00875">
    <property type="entry name" value="BACK"/>
    <property type="match status" value="1"/>
</dbReference>
<comment type="subunit">
    <text evidence="17">Part of BBSome complex, that contains BBS1, BBS2, BBS4, BBS5, BBS7, BBS8/TTC8, BBS9 and BBIP10. Binds to phosphoinositides. Interacts with CCDC28B. Interacts with SMO; the interaction is indicative for the association of SMO with the BBsome complex to facilitate ciliary localization of SMO. Interacts with PKD1. Interacts with DLEC1.</text>
</comment>
<evidence type="ECO:0000256" key="18">
    <source>
        <dbReference type="ARBA" id="ARBA00069965"/>
    </source>
</evidence>
<dbReference type="InterPro" id="IPR015915">
    <property type="entry name" value="Kelch-typ_b-propeller"/>
</dbReference>
<dbReference type="Proteomes" id="UP000028761">
    <property type="component" value="Chromosome 10"/>
</dbReference>
<dbReference type="CDD" id="cd18341">
    <property type="entry name" value="BTB_POZ_KLHL41_KBTBD10"/>
    <property type="match status" value="1"/>
</dbReference>
<dbReference type="GO" id="GO:0034451">
    <property type="term" value="C:centriolar satellite"/>
    <property type="evidence" value="ECO:0007669"/>
    <property type="project" value="UniProtKB-SubCell"/>
</dbReference>
<dbReference type="GO" id="GO:0060271">
    <property type="term" value="P:cilium assembly"/>
    <property type="evidence" value="ECO:0007669"/>
    <property type="project" value="TreeGrafter"/>
</dbReference>
<reference evidence="22" key="2">
    <citation type="submission" date="2025-08" db="UniProtKB">
        <authorList>
            <consortium name="Ensembl"/>
        </authorList>
    </citation>
    <scope>IDENTIFICATION</scope>
</reference>
<dbReference type="FunFam" id="3.30.710.10:FF:000006">
    <property type="entry name" value="Kelch repeat and BTB domain-containing 6"/>
    <property type="match status" value="1"/>
</dbReference>
<evidence type="ECO:0000256" key="1">
    <source>
        <dbReference type="ARBA" id="ARBA00004309"/>
    </source>
</evidence>
<keyword evidence="6" id="KW-1003">Cell membrane</keyword>
<dbReference type="SMART" id="SM00225">
    <property type="entry name" value="BTB"/>
    <property type="match status" value="1"/>
</dbReference>
<dbReference type="GO" id="GO:0032266">
    <property type="term" value="F:phosphatidylinositol-3-phosphate binding"/>
    <property type="evidence" value="ECO:0007669"/>
    <property type="project" value="TreeGrafter"/>
</dbReference>
<dbReference type="InterPro" id="IPR011993">
    <property type="entry name" value="PH-like_dom_sf"/>
</dbReference>
<evidence type="ECO:0000256" key="14">
    <source>
        <dbReference type="ARBA" id="ARBA00047191"/>
    </source>
</evidence>
<evidence type="ECO:0000256" key="17">
    <source>
        <dbReference type="ARBA" id="ARBA00066146"/>
    </source>
</evidence>
<evidence type="ECO:0000256" key="15">
    <source>
        <dbReference type="ARBA" id="ARBA00053582"/>
    </source>
</evidence>
<dbReference type="GO" id="GO:0031143">
    <property type="term" value="C:pseudopodium"/>
    <property type="evidence" value="ECO:0007669"/>
    <property type="project" value="UniProtKB-SubCell"/>
</dbReference>
<keyword evidence="9" id="KW-0969">Cilium</keyword>
<dbReference type="SMART" id="SM00612">
    <property type="entry name" value="Kelch"/>
    <property type="match status" value="4"/>
</dbReference>
<dbReference type="GO" id="GO:0060170">
    <property type="term" value="C:ciliary membrane"/>
    <property type="evidence" value="ECO:0007669"/>
    <property type="project" value="UniProtKB-SubCell"/>
</dbReference>
<dbReference type="InterPro" id="IPR006652">
    <property type="entry name" value="Kelch_1"/>
</dbReference>
<gene>
    <name evidence="22" type="primary">KLHL41</name>
</gene>
<evidence type="ECO:0000313" key="23">
    <source>
        <dbReference type="Proteomes" id="UP000028761"/>
    </source>
</evidence>